<keyword evidence="3" id="KW-1185">Reference proteome</keyword>
<accession>A0A7X0H947</accession>
<sequence>MASKRSRRHEADSFTCIHCGQYVDARSYGTRHRNHCPYCLWSRHVDESPGDRRSACGAKMQPIGIETKDDGEWSIIHRCTGCGVIKVNRIAGDDRELALLQLVLKPLSNPPFPLDHLPV</sequence>
<gene>
    <name evidence="2" type="ORF">HNQ40_001865</name>
</gene>
<name>A0A7X0H947_9BACT</name>
<evidence type="ECO:0000259" key="1">
    <source>
        <dbReference type="Pfam" id="PF12647"/>
    </source>
</evidence>
<evidence type="ECO:0000313" key="2">
    <source>
        <dbReference type="EMBL" id="MBB6430059.1"/>
    </source>
</evidence>
<keyword evidence="2" id="KW-0240">DNA-directed RNA polymerase</keyword>
<dbReference type="Pfam" id="PF12647">
    <property type="entry name" value="RNHCP"/>
    <property type="match status" value="1"/>
</dbReference>
<dbReference type="GO" id="GO:0000428">
    <property type="term" value="C:DNA-directed RNA polymerase complex"/>
    <property type="evidence" value="ECO:0007669"/>
    <property type="project" value="UniProtKB-KW"/>
</dbReference>
<dbReference type="AlphaFoldDB" id="A0A7X0H947"/>
<dbReference type="EMBL" id="JACHGY010000001">
    <property type="protein sequence ID" value="MBB6430059.1"/>
    <property type="molecule type" value="Genomic_DNA"/>
</dbReference>
<keyword evidence="2" id="KW-0804">Transcription</keyword>
<dbReference type="InterPro" id="IPR024439">
    <property type="entry name" value="RNHCP"/>
</dbReference>
<organism evidence="2 3">
    <name type="scientific">Algisphaera agarilytica</name>
    <dbReference type="NCBI Taxonomy" id="1385975"/>
    <lineage>
        <taxon>Bacteria</taxon>
        <taxon>Pseudomonadati</taxon>
        <taxon>Planctomycetota</taxon>
        <taxon>Phycisphaerae</taxon>
        <taxon>Phycisphaerales</taxon>
        <taxon>Phycisphaeraceae</taxon>
        <taxon>Algisphaera</taxon>
    </lineage>
</organism>
<evidence type="ECO:0000313" key="3">
    <source>
        <dbReference type="Proteomes" id="UP000541810"/>
    </source>
</evidence>
<proteinExistence type="predicted"/>
<feature type="domain" description="RNHCP" evidence="1">
    <location>
        <begin position="12"/>
        <end position="100"/>
    </location>
</feature>
<comment type="caution">
    <text evidence="2">The sequence shown here is derived from an EMBL/GenBank/DDBJ whole genome shotgun (WGS) entry which is preliminary data.</text>
</comment>
<dbReference type="RefSeq" id="WP_184677599.1">
    <property type="nucleotide sequence ID" value="NZ_JACHGY010000001.1"/>
</dbReference>
<dbReference type="Proteomes" id="UP000541810">
    <property type="component" value="Unassembled WGS sequence"/>
</dbReference>
<protein>
    <submittedName>
        <fullName evidence="2">DNA-directed RNA polymerase subunit RPC12/RpoP</fullName>
    </submittedName>
</protein>
<reference evidence="2 3" key="1">
    <citation type="submission" date="2020-08" db="EMBL/GenBank/DDBJ databases">
        <title>Genomic Encyclopedia of Type Strains, Phase IV (KMG-IV): sequencing the most valuable type-strain genomes for metagenomic binning, comparative biology and taxonomic classification.</title>
        <authorList>
            <person name="Goeker M."/>
        </authorList>
    </citation>
    <scope>NUCLEOTIDE SEQUENCE [LARGE SCALE GENOMIC DNA]</scope>
    <source>
        <strain evidence="2 3">DSM 103725</strain>
    </source>
</reference>